<comment type="similarity">
    <text evidence="4">Belongs to the DegT/DnrJ/EryC1 family.</text>
</comment>
<dbReference type="AlphaFoldDB" id="A0A7W3PJJ0"/>
<keyword evidence="7" id="KW-1185">Reference proteome</keyword>
<sequence length="379" mass="39586">MTTRIHLSAPDVGDAERASVDAALRSGWVAPLGPEVDAFEREVAERVGVGHGVALSSGTAALHLGLRGLRVAPGSLVVTSTFTFAATANAAVHAGATPYFVDCRPDTGNLCPDLLDEALTGLAAAGRVVSAVVPVDIYGRVADLERILDVAAAHGVPVLCDSAESLGAARGGRAAGSFGRASAVSFNGNKIMTTSGGGMLLTDDAEIAVEARRVASQARLPVAHYEHAEIGYNYRLSNILAALGRAQLGRLDSMIARRHRVRDRYRALLNGRDGVRILHDDGLDAADNAWLTSVVFDDPAVVASVGAALAADDIETRRLWKPLHLQPVFRSNGRHVTGAGEELFRHGLTLPSGSALGDDDLDCVCGRLESALDEAGVRG</sequence>
<dbReference type="PANTHER" id="PTHR30244:SF34">
    <property type="entry name" value="DTDP-4-AMINO-4,6-DIDEOXYGALACTOSE TRANSAMINASE"/>
    <property type="match status" value="1"/>
</dbReference>
<dbReference type="GO" id="GO:0008483">
    <property type="term" value="F:transaminase activity"/>
    <property type="evidence" value="ECO:0007669"/>
    <property type="project" value="TreeGrafter"/>
</dbReference>
<dbReference type="PANTHER" id="PTHR30244">
    <property type="entry name" value="TRANSAMINASE"/>
    <property type="match status" value="1"/>
</dbReference>
<protein>
    <submittedName>
        <fullName evidence="5">Pyridoxal-5'-phosphate-dependent protein</fullName>
    </submittedName>
    <submittedName>
        <fullName evidence="6">dTDP-4-amino-4,6-dideoxygalactose transaminase</fullName>
    </submittedName>
</protein>
<reference evidence="6 8" key="2">
    <citation type="submission" date="2020-07" db="EMBL/GenBank/DDBJ databases">
        <title>Sequencing the genomes of 1000 actinobacteria strains.</title>
        <authorList>
            <person name="Klenk H.-P."/>
        </authorList>
    </citation>
    <scope>NUCLEOTIDE SEQUENCE [LARGE SCALE GENOMIC DNA]</scope>
    <source>
        <strain evidence="6 8">DSM 10309</strain>
    </source>
</reference>
<dbReference type="Pfam" id="PF01041">
    <property type="entry name" value="DegT_DnrJ_EryC1"/>
    <property type="match status" value="1"/>
</dbReference>
<dbReference type="EMBL" id="BJUV01000007">
    <property type="protein sequence ID" value="GEK82685.1"/>
    <property type="molecule type" value="Genomic_DNA"/>
</dbReference>
<dbReference type="Gene3D" id="3.90.1150.10">
    <property type="entry name" value="Aspartate Aminotransferase, domain 1"/>
    <property type="match status" value="1"/>
</dbReference>
<dbReference type="Gene3D" id="3.40.640.10">
    <property type="entry name" value="Type I PLP-dependent aspartate aminotransferase-like (Major domain)"/>
    <property type="match status" value="1"/>
</dbReference>
<reference evidence="5 7" key="1">
    <citation type="submission" date="2019-07" db="EMBL/GenBank/DDBJ databases">
        <title>Whole genome shotgun sequence of Frigoribacterium faeni NBRC 103066.</title>
        <authorList>
            <person name="Hosoyama A."/>
            <person name="Uohara A."/>
            <person name="Ohji S."/>
            <person name="Ichikawa N."/>
        </authorList>
    </citation>
    <scope>NUCLEOTIDE SEQUENCE [LARGE SCALE GENOMIC DNA]</scope>
    <source>
        <strain evidence="5 7">NBRC 103066</strain>
    </source>
</reference>
<dbReference type="InterPro" id="IPR015424">
    <property type="entry name" value="PyrdxlP-dep_Trfase"/>
</dbReference>
<feature type="active site" description="Proton acceptor" evidence="2">
    <location>
        <position position="190"/>
    </location>
</feature>
<keyword evidence="3 4" id="KW-0663">Pyridoxal phosphate</keyword>
<dbReference type="GO" id="GO:0000271">
    <property type="term" value="P:polysaccharide biosynthetic process"/>
    <property type="evidence" value="ECO:0007669"/>
    <property type="project" value="TreeGrafter"/>
</dbReference>
<evidence type="ECO:0000313" key="7">
    <source>
        <dbReference type="Proteomes" id="UP000321154"/>
    </source>
</evidence>
<gene>
    <name evidence="6" type="ORF">FB463_002359</name>
    <name evidence="5" type="ORF">FFA01_09940</name>
</gene>
<dbReference type="EMBL" id="JACGWW010000003">
    <property type="protein sequence ID" value="MBA8814093.1"/>
    <property type="molecule type" value="Genomic_DNA"/>
</dbReference>
<proteinExistence type="inferred from homology"/>
<name>A0A7W3PJJ0_9MICO</name>
<evidence type="ECO:0000256" key="3">
    <source>
        <dbReference type="PIRSR" id="PIRSR000390-2"/>
    </source>
</evidence>
<organism evidence="6 8">
    <name type="scientific">Frigoribacterium faeni</name>
    <dbReference type="NCBI Taxonomy" id="145483"/>
    <lineage>
        <taxon>Bacteria</taxon>
        <taxon>Bacillati</taxon>
        <taxon>Actinomycetota</taxon>
        <taxon>Actinomycetes</taxon>
        <taxon>Micrococcales</taxon>
        <taxon>Microbacteriaceae</taxon>
        <taxon>Frigoribacterium</taxon>
    </lineage>
</organism>
<dbReference type="SUPFAM" id="SSF53383">
    <property type="entry name" value="PLP-dependent transferases"/>
    <property type="match status" value="1"/>
</dbReference>
<evidence type="ECO:0000313" key="6">
    <source>
        <dbReference type="EMBL" id="MBA8814093.1"/>
    </source>
</evidence>
<dbReference type="CDD" id="cd00616">
    <property type="entry name" value="AHBA_syn"/>
    <property type="match status" value="1"/>
</dbReference>
<comment type="cofactor">
    <cofactor evidence="1">
        <name>pyridoxal 5'-phosphate</name>
        <dbReference type="ChEBI" id="CHEBI:597326"/>
    </cofactor>
</comment>
<evidence type="ECO:0000256" key="1">
    <source>
        <dbReference type="ARBA" id="ARBA00001933"/>
    </source>
</evidence>
<dbReference type="InterPro" id="IPR015421">
    <property type="entry name" value="PyrdxlP-dep_Trfase_major"/>
</dbReference>
<accession>A0A7W3PJJ0</accession>
<dbReference type="InterPro" id="IPR000653">
    <property type="entry name" value="DegT/StrS_aminotransferase"/>
</dbReference>
<evidence type="ECO:0000313" key="5">
    <source>
        <dbReference type="EMBL" id="GEK82685.1"/>
    </source>
</evidence>
<comment type="caution">
    <text evidence="6">The sequence shown here is derived from an EMBL/GenBank/DDBJ whole genome shotgun (WGS) entry which is preliminary data.</text>
</comment>
<feature type="modified residue" description="N6-(pyridoxal phosphate)lysine" evidence="3">
    <location>
        <position position="190"/>
    </location>
</feature>
<dbReference type="RefSeq" id="WP_146853601.1">
    <property type="nucleotide sequence ID" value="NZ_BAAAHR010000006.1"/>
</dbReference>
<evidence type="ECO:0000256" key="4">
    <source>
        <dbReference type="RuleBase" id="RU004508"/>
    </source>
</evidence>
<dbReference type="Proteomes" id="UP000321154">
    <property type="component" value="Unassembled WGS sequence"/>
</dbReference>
<evidence type="ECO:0000313" key="8">
    <source>
        <dbReference type="Proteomes" id="UP000522688"/>
    </source>
</evidence>
<dbReference type="Proteomes" id="UP000522688">
    <property type="component" value="Unassembled WGS sequence"/>
</dbReference>
<dbReference type="InterPro" id="IPR015422">
    <property type="entry name" value="PyrdxlP-dep_Trfase_small"/>
</dbReference>
<dbReference type="PIRSF" id="PIRSF000390">
    <property type="entry name" value="PLP_StrS"/>
    <property type="match status" value="1"/>
</dbReference>
<dbReference type="OrthoDB" id="9804264at2"/>
<dbReference type="GO" id="GO:0030170">
    <property type="term" value="F:pyridoxal phosphate binding"/>
    <property type="evidence" value="ECO:0007669"/>
    <property type="project" value="TreeGrafter"/>
</dbReference>
<evidence type="ECO:0000256" key="2">
    <source>
        <dbReference type="PIRSR" id="PIRSR000390-1"/>
    </source>
</evidence>